<dbReference type="WBParaSite" id="Minc3s00059g03057">
    <property type="protein sequence ID" value="Minc3s00059g03057"/>
    <property type="gene ID" value="Minc3s00059g03057"/>
</dbReference>
<dbReference type="Pfam" id="PF01619">
    <property type="entry name" value="Pro_dh"/>
    <property type="match status" value="1"/>
</dbReference>
<dbReference type="GO" id="GO:0005739">
    <property type="term" value="C:mitochondrion"/>
    <property type="evidence" value="ECO:0007669"/>
    <property type="project" value="TreeGrafter"/>
</dbReference>
<keyword evidence="7" id="KW-0175">Coiled coil</keyword>
<evidence type="ECO:0000256" key="2">
    <source>
        <dbReference type="ARBA" id="ARBA00005869"/>
    </source>
</evidence>
<evidence type="ECO:0000259" key="8">
    <source>
        <dbReference type="PROSITE" id="PS50222"/>
    </source>
</evidence>
<reference evidence="10" key="1">
    <citation type="submission" date="2022-11" db="UniProtKB">
        <authorList>
            <consortium name="WormBaseParasite"/>
        </authorList>
    </citation>
    <scope>IDENTIFICATION</scope>
</reference>
<organism evidence="9 10">
    <name type="scientific">Meloidogyne incognita</name>
    <name type="common">Southern root-knot nematode worm</name>
    <name type="synonym">Oxyuris incognita</name>
    <dbReference type="NCBI Taxonomy" id="6306"/>
    <lineage>
        <taxon>Eukaryota</taxon>
        <taxon>Metazoa</taxon>
        <taxon>Ecdysozoa</taxon>
        <taxon>Nematoda</taxon>
        <taxon>Chromadorea</taxon>
        <taxon>Rhabditida</taxon>
        <taxon>Tylenchina</taxon>
        <taxon>Tylenchomorpha</taxon>
        <taxon>Tylenchoidea</taxon>
        <taxon>Meloidogynidae</taxon>
        <taxon>Meloidogyninae</taxon>
        <taxon>Meloidogyne</taxon>
        <taxon>Meloidogyne incognita group</taxon>
    </lineage>
</organism>
<evidence type="ECO:0000256" key="6">
    <source>
        <dbReference type="RuleBase" id="RU364054"/>
    </source>
</evidence>
<dbReference type="Gene3D" id="3.20.20.220">
    <property type="match status" value="2"/>
</dbReference>
<comment type="cofactor">
    <cofactor evidence="6">
        <name>FAD</name>
        <dbReference type="ChEBI" id="CHEBI:57692"/>
    </cofactor>
</comment>
<evidence type="ECO:0000256" key="1">
    <source>
        <dbReference type="ARBA" id="ARBA00004739"/>
    </source>
</evidence>
<keyword evidence="4 6" id="KW-0560">Oxidoreductase</keyword>
<dbReference type="PANTHER" id="PTHR13914:SF0">
    <property type="entry name" value="PROLINE DEHYDROGENASE 1, MITOCHONDRIAL"/>
    <property type="match status" value="1"/>
</dbReference>
<dbReference type="PANTHER" id="PTHR13914">
    <property type="entry name" value="PROLINE OXIDASE"/>
    <property type="match status" value="1"/>
</dbReference>
<keyword evidence="9" id="KW-1185">Reference proteome</keyword>
<dbReference type="GO" id="GO:0010133">
    <property type="term" value="P:L-proline catabolic process to L-glutamate"/>
    <property type="evidence" value="ECO:0007669"/>
    <property type="project" value="TreeGrafter"/>
</dbReference>
<dbReference type="InterPro" id="IPR002048">
    <property type="entry name" value="EF_hand_dom"/>
</dbReference>
<feature type="coiled-coil region" evidence="7">
    <location>
        <begin position="65"/>
        <end position="92"/>
    </location>
</feature>
<dbReference type="EC" id="1.5.5.2" evidence="6"/>
<dbReference type="GO" id="GO:0004657">
    <property type="term" value="F:proline dehydrogenase activity"/>
    <property type="evidence" value="ECO:0007669"/>
    <property type="project" value="UniProtKB-EC"/>
</dbReference>
<comment type="function">
    <text evidence="6">Converts proline to delta-1-pyrroline-5-carboxylate.</text>
</comment>
<dbReference type="AlphaFoldDB" id="A0A914KNR6"/>
<comment type="similarity">
    <text evidence="2 6">Belongs to the proline oxidase family.</text>
</comment>
<dbReference type="PROSITE" id="PS00018">
    <property type="entry name" value="EF_HAND_1"/>
    <property type="match status" value="1"/>
</dbReference>
<keyword evidence="5 6" id="KW-0642">Proline metabolism</keyword>
<accession>A0A914KNR6</accession>
<name>A0A914KNR6_MELIC</name>
<dbReference type="GO" id="GO:0071949">
    <property type="term" value="F:FAD binding"/>
    <property type="evidence" value="ECO:0007669"/>
    <property type="project" value="TreeGrafter"/>
</dbReference>
<keyword evidence="6" id="KW-0285">Flavoprotein</keyword>
<dbReference type="InterPro" id="IPR018247">
    <property type="entry name" value="EF_Hand_1_Ca_BS"/>
</dbReference>
<dbReference type="SUPFAM" id="SSF51730">
    <property type="entry name" value="FAD-linked oxidoreductase"/>
    <property type="match status" value="1"/>
</dbReference>
<comment type="pathway">
    <text evidence="1">Amino-acid degradation; L-proline degradation into L-glutamate; L-glutamate from L-proline: step 1/2.</text>
</comment>
<dbReference type="Proteomes" id="UP000887563">
    <property type="component" value="Unplaced"/>
</dbReference>
<dbReference type="InterPro" id="IPR029041">
    <property type="entry name" value="FAD-linked_oxidoreductase-like"/>
</dbReference>
<dbReference type="SUPFAM" id="SSF47473">
    <property type="entry name" value="EF-hand"/>
    <property type="match status" value="1"/>
</dbReference>
<evidence type="ECO:0000256" key="7">
    <source>
        <dbReference type="SAM" id="Coils"/>
    </source>
</evidence>
<proteinExistence type="inferred from homology"/>
<comment type="catalytic activity">
    <reaction evidence="6">
        <text>L-proline + a quinone = (S)-1-pyrroline-5-carboxylate + a quinol + H(+)</text>
        <dbReference type="Rhea" id="RHEA:23784"/>
        <dbReference type="ChEBI" id="CHEBI:15378"/>
        <dbReference type="ChEBI" id="CHEBI:17388"/>
        <dbReference type="ChEBI" id="CHEBI:24646"/>
        <dbReference type="ChEBI" id="CHEBI:60039"/>
        <dbReference type="ChEBI" id="CHEBI:132124"/>
        <dbReference type="EC" id="1.5.5.2"/>
    </reaction>
</comment>
<dbReference type="PROSITE" id="PS50222">
    <property type="entry name" value="EF_HAND_2"/>
    <property type="match status" value="1"/>
</dbReference>
<dbReference type="InterPro" id="IPR002872">
    <property type="entry name" value="Proline_DH_dom"/>
</dbReference>
<evidence type="ECO:0000256" key="4">
    <source>
        <dbReference type="ARBA" id="ARBA00023002"/>
    </source>
</evidence>
<keyword evidence="6" id="KW-0274">FAD</keyword>
<evidence type="ECO:0000313" key="10">
    <source>
        <dbReference type="WBParaSite" id="Minc3s00059g03057"/>
    </source>
</evidence>
<keyword evidence="3" id="KW-0106">Calcium</keyword>
<feature type="domain" description="EF-hand" evidence="8">
    <location>
        <begin position="363"/>
        <end position="398"/>
    </location>
</feature>
<protein>
    <recommendedName>
        <fullName evidence="6">Proline dehydrogenase</fullName>
        <ecNumber evidence="6">1.5.5.2</ecNumber>
    </recommendedName>
</protein>
<dbReference type="InterPro" id="IPR015659">
    <property type="entry name" value="Proline_oxidase"/>
</dbReference>
<dbReference type="GO" id="GO:0005509">
    <property type="term" value="F:calcium ion binding"/>
    <property type="evidence" value="ECO:0007669"/>
    <property type="project" value="InterPro"/>
</dbReference>
<evidence type="ECO:0000256" key="3">
    <source>
        <dbReference type="ARBA" id="ARBA00022837"/>
    </source>
</evidence>
<sequence length="707" mass="81212">MPNHHHVQRVLSHRRAFPLLLLHSQRNNQQHAPLSTLSSSSINFTNRRGLEQIQFQNKNSEKRCFSSLEDNKKELSAKEEAQQREVENCYKRIDLSFENAKEAFKSKSNLDLARALLVFRCCQIDWLVQNNQRILRILRKVLGQELFKRLLKSTFYGHFVAGEALDEVSSTVSKLQSFGIKSILDYSVEADISSAEAQEKAVEGIKEEEETKIPEALELLAEQVHDPNVQPEETHKQFSVYKEFGDRRELVVSARTYFYSGESECDKNAEMFCRCIDATSQATQGQGFIAIKLTALGRPRLFIRLSEAIAQMHNLFKVITGSSWENLFLSQITEAQLLEKLNVLFLWYFLIKKIFLKEFGVKTDSVAVREWFKQVDFDDNGIVDFFEWGQLLDLEERGAVKQLDKMFQILNIKTGRLEPLIQNLSKTEMRECANMMGRLNKVADHAFERGIRIMVDAEQTYFQPAISRLTNALMRRHNRERGQVLNTYQAYLRSCLSDLLIDLNLAKRENFHFSCKLVRGAYMEQERLRAATVGYEDPINPTCEATSEMYHKCLAAIVDEWLERGRSSASVMVASHNLDSIRYAVELSKKWKIAPSERVICFGQLYGMCDVASFSLGQAGYSVYKYIPWGPVEDVLPYLSRRALENGTMLNNLGKERRLLWGELKRRLSGGQFFYKPPKSGICSSPPVILSNDTAPTIDKFDIVRGQ</sequence>
<evidence type="ECO:0000313" key="9">
    <source>
        <dbReference type="Proteomes" id="UP000887563"/>
    </source>
</evidence>
<dbReference type="InterPro" id="IPR011992">
    <property type="entry name" value="EF-hand-dom_pair"/>
</dbReference>
<evidence type="ECO:0000256" key="5">
    <source>
        <dbReference type="ARBA" id="ARBA00023062"/>
    </source>
</evidence>